<organism evidence="1 2">
    <name type="scientific">Pseudomonas cichorii</name>
    <dbReference type="NCBI Taxonomy" id="36746"/>
    <lineage>
        <taxon>Bacteria</taxon>
        <taxon>Pseudomonadati</taxon>
        <taxon>Pseudomonadota</taxon>
        <taxon>Gammaproteobacteria</taxon>
        <taxon>Pseudomonadales</taxon>
        <taxon>Pseudomonadaceae</taxon>
        <taxon>Pseudomonas</taxon>
    </lineage>
</organism>
<evidence type="ECO:0000313" key="1">
    <source>
        <dbReference type="EMBL" id="GFM93212.1"/>
    </source>
</evidence>
<accession>A0ABQ1DQF2</accession>
<comment type="caution">
    <text evidence="1">The sequence shown here is derived from an EMBL/GenBank/DDBJ whole genome shotgun (WGS) entry which is preliminary data.</text>
</comment>
<dbReference type="EMBL" id="BLWA01000008">
    <property type="protein sequence ID" value="GFM93212.1"/>
    <property type="molecule type" value="Genomic_DNA"/>
</dbReference>
<protein>
    <submittedName>
        <fullName evidence="1">Uncharacterized protein</fullName>
    </submittedName>
</protein>
<evidence type="ECO:0000313" key="2">
    <source>
        <dbReference type="Proteomes" id="UP000614982"/>
    </source>
</evidence>
<proteinExistence type="predicted"/>
<sequence length="104" mass="11379">MPVAVHLDRASDAQIDGVEYHPDPPIRTVLFDFMAGALGATIIHCINPADAFTHSGDNIQYVVFYLEAWDNDSSPEHRSNEIVSRHEVCLSVAEGLSDTADALQ</sequence>
<reference evidence="1 2" key="1">
    <citation type="submission" date="2020-05" db="EMBL/GenBank/DDBJ databases">
        <title>Genetic diversity of Pseudomonas cichorii.</title>
        <authorList>
            <person name="Tani S."/>
            <person name="Yagi H."/>
            <person name="Hashimoto S."/>
            <person name="Iiyama K."/>
            <person name="Furuya N."/>
        </authorList>
    </citation>
    <scope>NUCLEOTIDE SEQUENCE [LARGE SCALE GENOMIC DNA]</scope>
    <source>
        <strain evidence="1 2">LMG 2162</strain>
    </source>
</reference>
<dbReference type="Proteomes" id="UP000614982">
    <property type="component" value="Unassembled WGS sequence"/>
</dbReference>
<keyword evidence="2" id="KW-1185">Reference proteome</keyword>
<name>A0ABQ1DQF2_PSECI</name>
<gene>
    <name evidence="1" type="ORF">PSCICP_31840</name>
</gene>